<dbReference type="AlphaFoldDB" id="A0A3P3E0S2"/>
<dbReference type="InterPro" id="IPR011008">
    <property type="entry name" value="Dimeric_a/b-barrel"/>
</dbReference>
<comment type="caution">
    <text evidence="2">The sequence shown here is derived from an EMBL/GenBank/DDBJ whole genome shotgun (WGS) entry which is preliminary data.</text>
</comment>
<dbReference type="Pfam" id="PF03992">
    <property type="entry name" value="ABM"/>
    <property type="match status" value="1"/>
</dbReference>
<protein>
    <submittedName>
        <fullName evidence="2">Antibiotic biosynthesis monooxygenase</fullName>
    </submittedName>
</protein>
<organism evidence="2 3">
    <name type="scientific">Mesorhizobium tamadayense</name>
    <dbReference type="NCBI Taxonomy" id="425306"/>
    <lineage>
        <taxon>Bacteria</taxon>
        <taxon>Pseudomonadati</taxon>
        <taxon>Pseudomonadota</taxon>
        <taxon>Alphaproteobacteria</taxon>
        <taxon>Hyphomicrobiales</taxon>
        <taxon>Phyllobacteriaceae</taxon>
        <taxon>Mesorhizobium</taxon>
    </lineage>
</organism>
<dbReference type="OrthoDB" id="9812754at2"/>
<keyword evidence="2" id="KW-0503">Monooxygenase</keyword>
<sequence>YINPKAVIAELTALPETVEKVRGLLCDYGRIVRQEPGNRAFACRQVDGRPDKFVVYEVYADQSAFETHLSAPDNAQLNNKLGTLFQGGVQS</sequence>
<feature type="non-terminal residue" evidence="2">
    <location>
        <position position="1"/>
    </location>
</feature>
<dbReference type="Gene3D" id="3.30.70.100">
    <property type="match status" value="1"/>
</dbReference>
<dbReference type="PANTHER" id="PTHR33336">
    <property type="entry name" value="QUINOL MONOOXYGENASE YGIN-RELATED"/>
    <property type="match status" value="1"/>
</dbReference>
<dbReference type="GO" id="GO:0004497">
    <property type="term" value="F:monooxygenase activity"/>
    <property type="evidence" value="ECO:0007669"/>
    <property type="project" value="UniProtKB-KW"/>
</dbReference>
<reference evidence="2 3" key="1">
    <citation type="submission" date="2018-11" db="EMBL/GenBank/DDBJ databases">
        <title>the genome of Mesorhizobium tamadayense DSM 28320.</title>
        <authorList>
            <person name="Gao J."/>
        </authorList>
    </citation>
    <scope>NUCLEOTIDE SEQUENCE [LARGE SCALE GENOMIC DNA]</scope>
    <source>
        <strain evidence="2 3">DSM 28320</strain>
    </source>
</reference>
<dbReference type="SUPFAM" id="SSF54909">
    <property type="entry name" value="Dimeric alpha+beta barrel"/>
    <property type="match status" value="1"/>
</dbReference>
<name>A0A3P3E0S2_9HYPH</name>
<dbReference type="InterPro" id="IPR007138">
    <property type="entry name" value="ABM_dom"/>
</dbReference>
<evidence type="ECO:0000313" key="3">
    <source>
        <dbReference type="Proteomes" id="UP000273786"/>
    </source>
</evidence>
<accession>A0A3P3E0S2</accession>
<gene>
    <name evidence="2" type="ORF">EH240_37505</name>
</gene>
<dbReference type="EMBL" id="RQXT01000244">
    <property type="protein sequence ID" value="RRH79971.1"/>
    <property type="molecule type" value="Genomic_DNA"/>
</dbReference>
<dbReference type="PROSITE" id="PS51725">
    <property type="entry name" value="ABM"/>
    <property type="match status" value="1"/>
</dbReference>
<dbReference type="PANTHER" id="PTHR33336:SF3">
    <property type="entry name" value="ABM DOMAIN-CONTAINING PROTEIN"/>
    <property type="match status" value="1"/>
</dbReference>
<dbReference type="InterPro" id="IPR050744">
    <property type="entry name" value="AI-2_Isomerase_LsrG"/>
</dbReference>
<keyword evidence="3" id="KW-1185">Reference proteome</keyword>
<feature type="domain" description="ABM" evidence="1">
    <location>
        <begin position="5"/>
        <end position="91"/>
    </location>
</feature>
<dbReference type="Proteomes" id="UP000273786">
    <property type="component" value="Unassembled WGS sequence"/>
</dbReference>
<evidence type="ECO:0000313" key="2">
    <source>
        <dbReference type="EMBL" id="RRH79971.1"/>
    </source>
</evidence>
<dbReference type="RefSeq" id="WP_125007304.1">
    <property type="nucleotide sequence ID" value="NZ_RQXT01000244.1"/>
</dbReference>
<evidence type="ECO:0000259" key="1">
    <source>
        <dbReference type="PROSITE" id="PS51725"/>
    </source>
</evidence>
<keyword evidence="2" id="KW-0560">Oxidoreductase</keyword>
<proteinExistence type="predicted"/>